<proteinExistence type="predicted"/>
<organism evidence="4 5">
    <name type="scientific">Candolleomyces eurysporus</name>
    <dbReference type="NCBI Taxonomy" id="2828524"/>
    <lineage>
        <taxon>Eukaryota</taxon>
        <taxon>Fungi</taxon>
        <taxon>Dikarya</taxon>
        <taxon>Basidiomycota</taxon>
        <taxon>Agaricomycotina</taxon>
        <taxon>Agaricomycetes</taxon>
        <taxon>Agaricomycetidae</taxon>
        <taxon>Agaricales</taxon>
        <taxon>Agaricineae</taxon>
        <taxon>Psathyrellaceae</taxon>
        <taxon>Candolleomyces</taxon>
    </lineage>
</organism>
<accession>A0A9W8IZL8</accession>
<protein>
    <recommendedName>
        <fullName evidence="3">Nephrocystin 3-like N-terminal domain-containing protein</fullName>
    </recommendedName>
</protein>
<reference evidence="4" key="1">
    <citation type="submission" date="2022-06" db="EMBL/GenBank/DDBJ databases">
        <title>Genome Sequence of Candolleomyces eurysporus.</title>
        <authorList>
            <person name="Buettner E."/>
        </authorList>
    </citation>
    <scope>NUCLEOTIDE SEQUENCE</scope>
    <source>
        <strain evidence="4">VTCC 930004</strain>
    </source>
</reference>
<feature type="compositionally biased region" description="Polar residues" evidence="2">
    <location>
        <begin position="68"/>
        <end position="80"/>
    </location>
</feature>
<evidence type="ECO:0000313" key="5">
    <source>
        <dbReference type="Proteomes" id="UP001140091"/>
    </source>
</evidence>
<feature type="region of interest" description="Disordered" evidence="2">
    <location>
        <begin position="54"/>
        <end position="111"/>
    </location>
</feature>
<dbReference type="InterPro" id="IPR056884">
    <property type="entry name" value="NPHP3-like_N"/>
</dbReference>
<dbReference type="Pfam" id="PF24883">
    <property type="entry name" value="NPHP3_N"/>
    <property type="match status" value="1"/>
</dbReference>
<dbReference type="AlphaFoldDB" id="A0A9W8IZL8"/>
<keyword evidence="1" id="KW-0677">Repeat</keyword>
<dbReference type="OrthoDB" id="5967843at2759"/>
<dbReference type="PANTHER" id="PTHR10039:SF14">
    <property type="entry name" value="NACHT DOMAIN-CONTAINING PROTEIN"/>
    <property type="match status" value="1"/>
</dbReference>
<feature type="domain" description="Nephrocystin 3-like N-terminal" evidence="3">
    <location>
        <begin position="193"/>
        <end position="333"/>
    </location>
</feature>
<evidence type="ECO:0000313" key="4">
    <source>
        <dbReference type="EMBL" id="KAJ2921850.1"/>
    </source>
</evidence>
<evidence type="ECO:0000256" key="2">
    <source>
        <dbReference type="SAM" id="MobiDB-lite"/>
    </source>
</evidence>
<feature type="compositionally biased region" description="Basic and acidic residues" evidence="2">
    <location>
        <begin position="81"/>
        <end position="90"/>
    </location>
</feature>
<keyword evidence="5" id="KW-1185">Reference proteome</keyword>
<sequence>MAPESKTPPGSVLSRVFSRFSSRKTKSAAHAPEQLLEGSSAVAGRPSSSFYLSAHSVPDSSLPVDNSAPRSLGSQPPSNHKSVDSSRRADLPWPPQPFLEPSLQPYDSSSAVPRAHGGTTSFLAGANGVRMRDIQYFEASHIIVNAGSGGAGDKSMDGWELLLKNTAPNALYNSSVQFDAPKCDEDTRVEVTSEIMDWIQDHNASRRLLCMTGAAGAGKSALQQTIAERCAKLGILAATFCFSSTDPTRNRASTVVATIAYQLGLKHPLFQSSIVAAVKRDPLIFSQSLQSQMEELIVRPFESLRRTIQPDIDTFPCAVLIDGLDECKGEPNDTADPTLLEVEERRQAEDRQAELLSAIWHCILKNGLPLRVFIASRPEWAIRTALAPGGQLHHVAYHIQLSDNYDATGDMRRYLGRRFEDIGLRIGNPHWFTEDDINALVEAASGQFVYVATVFEYISERRASPAERLRIVLGWTPHIGQVARPFKALDTLYTNILLAAKNAYEAVDTHHGRDFLLLFRAHEINVAGFASGSSLPLRFPADVLSVLLGLEAGAEESLVSDLHSLVALEKENDGDLRLHLYHKSFSDFLGEESRSKDLFVAPSRVYTHRAKCCMQHILECSLDFDSLPHTWEELPLPESHRRWLMGAARTLPFFLAQALGIDDEVFDFTEKGGWHKIDKLLPLSYRMKGWLYYSFQQWRENLRHFAFTLTVKNPEIAKVISEFVEKWECDAKGWGP</sequence>
<name>A0A9W8IZL8_9AGAR</name>
<dbReference type="PANTHER" id="PTHR10039">
    <property type="entry name" value="AMELOGENIN"/>
    <property type="match status" value="1"/>
</dbReference>
<evidence type="ECO:0000259" key="3">
    <source>
        <dbReference type="Pfam" id="PF24883"/>
    </source>
</evidence>
<dbReference type="Proteomes" id="UP001140091">
    <property type="component" value="Unassembled WGS sequence"/>
</dbReference>
<comment type="caution">
    <text evidence="4">The sequence shown here is derived from an EMBL/GenBank/DDBJ whole genome shotgun (WGS) entry which is preliminary data.</text>
</comment>
<dbReference type="EMBL" id="JANBPK010001543">
    <property type="protein sequence ID" value="KAJ2921850.1"/>
    <property type="molecule type" value="Genomic_DNA"/>
</dbReference>
<dbReference type="InterPro" id="IPR027417">
    <property type="entry name" value="P-loop_NTPase"/>
</dbReference>
<gene>
    <name evidence="4" type="ORF">H1R20_g15244</name>
</gene>
<dbReference type="SUPFAM" id="SSF52540">
    <property type="entry name" value="P-loop containing nucleoside triphosphate hydrolases"/>
    <property type="match status" value="1"/>
</dbReference>
<evidence type="ECO:0000256" key="1">
    <source>
        <dbReference type="ARBA" id="ARBA00022737"/>
    </source>
</evidence>
<feature type="non-terminal residue" evidence="4">
    <location>
        <position position="736"/>
    </location>
</feature>